<gene>
    <name evidence="1" type="ORF">JI435_308360</name>
</gene>
<reference evidence="2" key="1">
    <citation type="journal article" date="2021" name="BMC Genomics">
        <title>Chromosome-level genome assembly and manually-curated proteome of model necrotroph Parastagonospora nodorum Sn15 reveals a genome-wide trove of candidate effector homologs, and redundancy of virulence-related functions within an accessory chromosome.</title>
        <authorList>
            <person name="Bertazzoni S."/>
            <person name="Jones D.A.B."/>
            <person name="Phan H.T."/>
            <person name="Tan K.-C."/>
            <person name="Hane J.K."/>
        </authorList>
    </citation>
    <scope>NUCLEOTIDE SEQUENCE [LARGE SCALE GENOMIC DNA]</scope>
    <source>
        <strain evidence="2">SN15 / ATCC MYA-4574 / FGSC 10173)</strain>
    </source>
</reference>
<evidence type="ECO:0000313" key="2">
    <source>
        <dbReference type="Proteomes" id="UP000663193"/>
    </source>
</evidence>
<name>A0A7U2NQY2_PHANO</name>
<evidence type="ECO:0000313" key="1">
    <source>
        <dbReference type="EMBL" id="QRD07169.1"/>
    </source>
</evidence>
<dbReference type="Proteomes" id="UP000663193">
    <property type="component" value="Chromosome 22"/>
</dbReference>
<accession>A0A7U2NQY2</accession>
<dbReference type="EMBL" id="CP069044">
    <property type="protein sequence ID" value="QRD07169.1"/>
    <property type="molecule type" value="Genomic_DNA"/>
</dbReference>
<organism evidence="1 2">
    <name type="scientific">Phaeosphaeria nodorum (strain SN15 / ATCC MYA-4574 / FGSC 10173)</name>
    <name type="common">Glume blotch fungus</name>
    <name type="synonym">Parastagonospora nodorum</name>
    <dbReference type="NCBI Taxonomy" id="321614"/>
    <lineage>
        <taxon>Eukaryota</taxon>
        <taxon>Fungi</taxon>
        <taxon>Dikarya</taxon>
        <taxon>Ascomycota</taxon>
        <taxon>Pezizomycotina</taxon>
        <taxon>Dothideomycetes</taxon>
        <taxon>Pleosporomycetidae</taxon>
        <taxon>Pleosporales</taxon>
        <taxon>Pleosporineae</taxon>
        <taxon>Phaeosphaeriaceae</taxon>
        <taxon>Parastagonospora</taxon>
    </lineage>
</organism>
<dbReference type="VEuPathDB" id="FungiDB:JI435_308360"/>
<dbReference type="AlphaFoldDB" id="A0A7U2NQY2"/>
<sequence>MVTASAQSGVIHRYNTKKRSSVPFGLICLRCGSTFLVRLGVILDFLSYAQDGINEAHEALQWSPGFRDVVMPTMHDGSCARGGGEEKTVLWVRSVRHVNSEQHTSHSNITNYCAAQLASMTLTTNDRMRHADHDRY</sequence>
<keyword evidence="2" id="KW-1185">Reference proteome</keyword>
<protein>
    <submittedName>
        <fullName evidence="1">Uncharacterized protein</fullName>
    </submittedName>
</protein>
<proteinExistence type="predicted"/>